<gene>
    <name evidence="1" type="ORF">TSAR_012534</name>
</gene>
<reference evidence="1 2" key="1">
    <citation type="journal article" date="2017" name="Curr. Biol.">
        <title>The Evolution of Venom by Co-option of Single-Copy Genes.</title>
        <authorList>
            <person name="Martinson E.O."/>
            <person name="Mrinalini"/>
            <person name="Kelkar Y.D."/>
            <person name="Chang C.H."/>
            <person name="Werren J.H."/>
        </authorList>
    </citation>
    <scope>NUCLEOTIDE SEQUENCE [LARGE SCALE GENOMIC DNA]</scope>
    <source>
        <strain evidence="1 2">Alberta</strain>
        <tissue evidence="1">Whole body</tissue>
    </source>
</reference>
<evidence type="ECO:0000313" key="2">
    <source>
        <dbReference type="Proteomes" id="UP000215335"/>
    </source>
</evidence>
<dbReference type="EMBL" id="NNAY01002214">
    <property type="protein sequence ID" value="OXU21788.1"/>
    <property type="molecule type" value="Genomic_DNA"/>
</dbReference>
<comment type="caution">
    <text evidence="1">The sequence shown here is derived from an EMBL/GenBank/DDBJ whole genome shotgun (WGS) entry which is preliminary data.</text>
</comment>
<name>A0A232ETV2_9HYME</name>
<organism evidence="1 2">
    <name type="scientific">Trichomalopsis sarcophagae</name>
    <dbReference type="NCBI Taxonomy" id="543379"/>
    <lineage>
        <taxon>Eukaryota</taxon>
        <taxon>Metazoa</taxon>
        <taxon>Ecdysozoa</taxon>
        <taxon>Arthropoda</taxon>
        <taxon>Hexapoda</taxon>
        <taxon>Insecta</taxon>
        <taxon>Pterygota</taxon>
        <taxon>Neoptera</taxon>
        <taxon>Endopterygota</taxon>
        <taxon>Hymenoptera</taxon>
        <taxon>Apocrita</taxon>
        <taxon>Proctotrupomorpha</taxon>
        <taxon>Chalcidoidea</taxon>
        <taxon>Pteromalidae</taxon>
        <taxon>Pteromalinae</taxon>
        <taxon>Trichomalopsis</taxon>
    </lineage>
</organism>
<accession>A0A232ETV2</accession>
<keyword evidence="2" id="KW-1185">Reference proteome</keyword>
<dbReference type="AlphaFoldDB" id="A0A232ETV2"/>
<sequence>MRNGQLQPRGYIAQILSHSRRHHKASECRPQQQVRRFFRYSSDPGSLLGRIGAIVAGNALPVSTGEPPLAPCADR</sequence>
<proteinExistence type="predicted"/>
<evidence type="ECO:0000313" key="1">
    <source>
        <dbReference type="EMBL" id="OXU21788.1"/>
    </source>
</evidence>
<protein>
    <submittedName>
        <fullName evidence="1">Uncharacterized protein</fullName>
    </submittedName>
</protein>
<dbReference type="Proteomes" id="UP000215335">
    <property type="component" value="Unassembled WGS sequence"/>
</dbReference>